<evidence type="ECO:0000313" key="2">
    <source>
        <dbReference type="Proteomes" id="UP000499080"/>
    </source>
</evidence>
<evidence type="ECO:0000313" key="1">
    <source>
        <dbReference type="EMBL" id="GBL92940.1"/>
    </source>
</evidence>
<gene>
    <name evidence="1" type="ORF">AVEN_54592_1</name>
</gene>
<comment type="caution">
    <text evidence="1">The sequence shown here is derived from an EMBL/GenBank/DDBJ whole genome shotgun (WGS) entry which is preliminary data.</text>
</comment>
<name>A0A4Y2BL51_ARAVE</name>
<reference evidence="1 2" key="1">
    <citation type="journal article" date="2019" name="Sci. Rep.">
        <title>Orb-weaving spider Araneus ventricosus genome elucidates the spidroin gene catalogue.</title>
        <authorList>
            <person name="Kono N."/>
            <person name="Nakamura H."/>
            <person name="Ohtoshi R."/>
            <person name="Moran D.A.P."/>
            <person name="Shinohara A."/>
            <person name="Yoshida Y."/>
            <person name="Fujiwara M."/>
            <person name="Mori M."/>
            <person name="Tomita M."/>
            <person name="Arakawa K."/>
        </authorList>
    </citation>
    <scope>NUCLEOTIDE SEQUENCE [LARGE SCALE GENOMIC DNA]</scope>
</reference>
<dbReference type="Proteomes" id="UP000499080">
    <property type="component" value="Unassembled WGS sequence"/>
</dbReference>
<dbReference type="OrthoDB" id="7200074at2759"/>
<organism evidence="1 2">
    <name type="scientific">Araneus ventricosus</name>
    <name type="common">Orbweaver spider</name>
    <name type="synonym">Epeira ventricosa</name>
    <dbReference type="NCBI Taxonomy" id="182803"/>
    <lineage>
        <taxon>Eukaryota</taxon>
        <taxon>Metazoa</taxon>
        <taxon>Ecdysozoa</taxon>
        <taxon>Arthropoda</taxon>
        <taxon>Chelicerata</taxon>
        <taxon>Arachnida</taxon>
        <taxon>Araneae</taxon>
        <taxon>Araneomorphae</taxon>
        <taxon>Entelegynae</taxon>
        <taxon>Araneoidea</taxon>
        <taxon>Araneidae</taxon>
        <taxon>Araneus</taxon>
    </lineage>
</organism>
<protein>
    <submittedName>
        <fullName evidence="1">Uncharacterized protein</fullName>
    </submittedName>
</protein>
<keyword evidence="2" id="KW-1185">Reference proteome</keyword>
<proteinExistence type="predicted"/>
<sequence length="97" mass="10758">MSSNEKKARKNCSERCLNTFHSMGGIKCITLSGALPPANSIKRLKSVPTAEEVTKLGVLELLMSEKIVVQDLNMLNPIPSKIFAPYLPDRGKWGKTW</sequence>
<dbReference type="EMBL" id="BGPR01000090">
    <property type="protein sequence ID" value="GBL92940.1"/>
    <property type="molecule type" value="Genomic_DNA"/>
</dbReference>
<dbReference type="AlphaFoldDB" id="A0A4Y2BL51"/>
<accession>A0A4Y2BL51</accession>